<accession>A0A1Y2HXE2</accession>
<keyword evidence="2" id="KW-1185">Reference proteome</keyword>
<name>A0A1Y2HXE2_9FUNG</name>
<dbReference type="AlphaFoldDB" id="A0A1Y2HXE2"/>
<evidence type="ECO:0000313" key="2">
    <source>
        <dbReference type="Proteomes" id="UP000193411"/>
    </source>
</evidence>
<comment type="caution">
    <text evidence="1">The sequence shown here is derived from an EMBL/GenBank/DDBJ whole genome shotgun (WGS) entry which is preliminary data.</text>
</comment>
<gene>
    <name evidence="1" type="ORF">BCR44DRAFT_37843</name>
</gene>
<evidence type="ECO:0000313" key="1">
    <source>
        <dbReference type="EMBL" id="ORZ39268.1"/>
    </source>
</evidence>
<dbReference type="Proteomes" id="UP000193411">
    <property type="component" value="Unassembled WGS sequence"/>
</dbReference>
<organism evidence="1 2">
    <name type="scientific">Catenaria anguillulae PL171</name>
    <dbReference type="NCBI Taxonomy" id="765915"/>
    <lineage>
        <taxon>Eukaryota</taxon>
        <taxon>Fungi</taxon>
        <taxon>Fungi incertae sedis</taxon>
        <taxon>Blastocladiomycota</taxon>
        <taxon>Blastocladiomycetes</taxon>
        <taxon>Blastocladiales</taxon>
        <taxon>Catenariaceae</taxon>
        <taxon>Catenaria</taxon>
    </lineage>
</organism>
<reference evidence="1 2" key="1">
    <citation type="submission" date="2016-07" db="EMBL/GenBank/DDBJ databases">
        <title>Pervasive Adenine N6-methylation of Active Genes in Fungi.</title>
        <authorList>
            <consortium name="DOE Joint Genome Institute"/>
            <person name="Mondo S.J."/>
            <person name="Dannebaum R.O."/>
            <person name="Kuo R.C."/>
            <person name="Labutti K."/>
            <person name="Haridas S."/>
            <person name="Kuo A."/>
            <person name="Salamov A."/>
            <person name="Ahrendt S.R."/>
            <person name="Lipzen A."/>
            <person name="Sullivan W."/>
            <person name="Andreopoulos W.B."/>
            <person name="Clum A."/>
            <person name="Lindquist E."/>
            <person name="Daum C."/>
            <person name="Ramamoorthy G.K."/>
            <person name="Gryganskyi A."/>
            <person name="Culley D."/>
            <person name="Magnuson J.K."/>
            <person name="James T.Y."/>
            <person name="O'Malley M.A."/>
            <person name="Stajich J.E."/>
            <person name="Spatafora J.W."/>
            <person name="Visel A."/>
            <person name="Grigoriev I.V."/>
        </authorList>
    </citation>
    <scope>NUCLEOTIDE SEQUENCE [LARGE SCALE GENOMIC DNA]</scope>
    <source>
        <strain evidence="1 2">PL171</strain>
    </source>
</reference>
<proteinExistence type="predicted"/>
<sequence length="297" mass="34451">MSSFNNNNNNITPLTGAALRNLGSPCYTNEECVDNLGLTDVRQSRDGCAYHEFYKGAIVKRCRNGTRTNGLFCHEFGGRLCSAHTRETLRILGCQGFKSREFLILRNLELRLEQLGLRSKWRRAQAHQSDDSRKYRYDLVICLDPTPHGFTQALEDRISRTPSWDKAHARDRCVVVEIDEDMDRSGNPLYDPIRQARRTDAALGGNGNIFHGRPDRHLLRVNAGLGRERLRPLDKPQALFAEGWNQETDHFEWFVPPDMDEAWEQYLDSLVNYVLRLLFTRSDLLLDRVHFFQYDEF</sequence>
<dbReference type="EMBL" id="MCFL01000006">
    <property type="protein sequence ID" value="ORZ39268.1"/>
    <property type="molecule type" value="Genomic_DNA"/>
</dbReference>
<protein>
    <submittedName>
        <fullName evidence="1">Uncharacterized protein</fullName>
    </submittedName>
</protein>